<feature type="non-terminal residue" evidence="1">
    <location>
        <position position="1"/>
    </location>
</feature>
<name>A0A9N9DG79_9GLOM</name>
<dbReference type="Proteomes" id="UP000789396">
    <property type="component" value="Unassembled WGS sequence"/>
</dbReference>
<dbReference type="EMBL" id="CAJVPZ010012340">
    <property type="protein sequence ID" value="CAG8638832.1"/>
    <property type="molecule type" value="Genomic_DNA"/>
</dbReference>
<sequence length="46" mass="5212">SQKIGSVIHSWLIKKLLSTSEHIPILEEPLWALAEGIMVQLRKSKC</sequence>
<proteinExistence type="predicted"/>
<accession>A0A9N9DG79</accession>
<evidence type="ECO:0000313" key="1">
    <source>
        <dbReference type="EMBL" id="CAG8638832.1"/>
    </source>
</evidence>
<reference evidence="1" key="1">
    <citation type="submission" date="2021-06" db="EMBL/GenBank/DDBJ databases">
        <authorList>
            <person name="Kallberg Y."/>
            <person name="Tangrot J."/>
            <person name="Rosling A."/>
        </authorList>
    </citation>
    <scope>NUCLEOTIDE SEQUENCE</scope>
    <source>
        <strain evidence="1">IN212</strain>
    </source>
</reference>
<keyword evidence="2" id="KW-1185">Reference proteome</keyword>
<protein>
    <submittedName>
        <fullName evidence="1">5092_t:CDS:1</fullName>
    </submittedName>
</protein>
<dbReference type="AlphaFoldDB" id="A0A9N9DG79"/>
<gene>
    <name evidence="1" type="ORF">RFULGI_LOCUS8000</name>
</gene>
<dbReference type="OrthoDB" id="5590091at2759"/>
<evidence type="ECO:0000313" key="2">
    <source>
        <dbReference type="Proteomes" id="UP000789396"/>
    </source>
</evidence>
<comment type="caution">
    <text evidence="1">The sequence shown here is derived from an EMBL/GenBank/DDBJ whole genome shotgun (WGS) entry which is preliminary data.</text>
</comment>
<organism evidence="1 2">
    <name type="scientific">Racocetra fulgida</name>
    <dbReference type="NCBI Taxonomy" id="60492"/>
    <lineage>
        <taxon>Eukaryota</taxon>
        <taxon>Fungi</taxon>
        <taxon>Fungi incertae sedis</taxon>
        <taxon>Mucoromycota</taxon>
        <taxon>Glomeromycotina</taxon>
        <taxon>Glomeromycetes</taxon>
        <taxon>Diversisporales</taxon>
        <taxon>Gigasporaceae</taxon>
        <taxon>Racocetra</taxon>
    </lineage>
</organism>